<evidence type="ECO:0000259" key="2">
    <source>
        <dbReference type="Pfam" id="PF11851"/>
    </source>
</evidence>
<gene>
    <name evidence="3" type="ORF">AAES_41077</name>
</gene>
<dbReference type="AlphaFoldDB" id="A0A0Q3MSB2"/>
<proteinExistence type="predicted"/>
<dbReference type="Proteomes" id="UP000051836">
    <property type="component" value="Unassembled WGS sequence"/>
</dbReference>
<organism evidence="3 4">
    <name type="scientific">Amazona aestiva</name>
    <name type="common">Blue-fronted Amazon parrot</name>
    <dbReference type="NCBI Taxonomy" id="12930"/>
    <lineage>
        <taxon>Eukaryota</taxon>
        <taxon>Metazoa</taxon>
        <taxon>Chordata</taxon>
        <taxon>Craniata</taxon>
        <taxon>Vertebrata</taxon>
        <taxon>Euteleostomi</taxon>
        <taxon>Archelosauria</taxon>
        <taxon>Archosauria</taxon>
        <taxon>Dinosauria</taxon>
        <taxon>Saurischia</taxon>
        <taxon>Theropoda</taxon>
        <taxon>Coelurosauria</taxon>
        <taxon>Aves</taxon>
        <taxon>Neognathae</taxon>
        <taxon>Neoaves</taxon>
        <taxon>Telluraves</taxon>
        <taxon>Australaves</taxon>
        <taxon>Psittaciformes</taxon>
        <taxon>Psittacidae</taxon>
        <taxon>Amazona</taxon>
    </lineage>
</organism>
<evidence type="ECO:0000313" key="3">
    <source>
        <dbReference type="EMBL" id="KQK85320.1"/>
    </source>
</evidence>
<dbReference type="GO" id="GO:0006355">
    <property type="term" value="P:regulation of DNA-templated transcription"/>
    <property type="evidence" value="ECO:0007669"/>
    <property type="project" value="InterPro"/>
</dbReference>
<name>A0A0Q3MSB2_AMAAE</name>
<evidence type="ECO:0000313" key="4">
    <source>
        <dbReference type="Proteomes" id="UP000051836"/>
    </source>
</evidence>
<dbReference type="InterPro" id="IPR021802">
    <property type="entry name" value="MiT/TFE_C"/>
</dbReference>
<dbReference type="EMBL" id="LMAW01000820">
    <property type="protein sequence ID" value="KQK85320.1"/>
    <property type="molecule type" value="Genomic_DNA"/>
</dbReference>
<keyword evidence="4" id="KW-1185">Reference proteome</keyword>
<comment type="caution">
    <text evidence="3">The sequence shown here is derived from an EMBL/GenBank/DDBJ whole genome shotgun (WGS) entry which is preliminary data.</text>
</comment>
<accession>A0A0Q3MSB2</accession>
<feature type="compositionally biased region" description="Low complexity" evidence="1">
    <location>
        <begin position="103"/>
        <end position="125"/>
    </location>
</feature>
<dbReference type="STRING" id="12930.A0A0Q3MSB2"/>
<sequence>MSCGGDPGHQGGVCSFVPFPLQIDDVIDEIISLESSYDELLSFGPTDSGLQLPSTCLLDLAVAEELPPGLGLPLGLGGPDGTFDDILMDEGGALSPLGPPGTLLASPGPSRASSPRSSLSMEDEP</sequence>
<feature type="domain" description="MiT/TFE transcription factors C-terminal" evidence="2">
    <location>
        <begin position="80"/>
        <end position="124"/>
    </location>
</feature>
<dbReference type="Pfam" id="PF11851">
    <property type="entry name" value="DUF3371"/>
    <property type="match status" value="1"/>
</dbReference>
<evidence type="ECO:0000256" key="1">
    <source>
        <dbReference type="SAM" id="MobiDB-lite"/>
    </source>
</evidence>
<feature type="region of interest" description="Disordered" evidence="1">
    <location>
        <begin position="81"/>
        <end position="125"/>
    </location>
</feature>
<protein>
    <recommendedName>
        <fullName evidence="2">MiT/TFE transcription factors C-terminal domain-containing protein</fullName>
    </recommendedName>
</protein>
<reference evidence="3 4" key="1">
    <citation type="submission" date="2015-10" db="EMBL/GenBank/DDBJ databases">
        <authorList>
            <person name="Gilbert D.G."/>
        </authorList>
    </citation>
    <scope>NUCLEOTIDE SEQUENCE [LARGE SCALE GENOMIC DNA]</scope>
    <source>
        <strain evidence="3">FVVF132</strain>
    </source>
</reference>